<dbReference type="InterPro" id="IPR034016">
    <property type="entry name" value="M1_APN-typ"/>
</dbReference>
<dbReference type="SUPFAM" id="SSF55486">
    <property type="entry name" value="Metalloproteases ('zincins'), catalytic domain"/>
    <property type="match status" value="1"/>
</dbReference>
<evidence type="ECO:0000256" key="9">
    <source>
        <dbReference type="PIRSR" id="PIRSR634016-3"/>
    </source>
</evidence>
<dbReference type="PRINTS" id="PR00756">
    <property type="entry name" value="ALADIPTASE"/>
</dbReference>
<keyword evidence="4 9" id="KW-0479">Metal-binding</keyword>
<dbReference type="InterPro" id="IPR024571">
    <property type="entry name" value="ERAP1-like_C_dom"/>
</dbReference>
<keyword evidence="16" id="KW-1185">Reference proteome</keyword>
<evidence type="ECO:0000256" key="7">
    <source>
        <dbReference type="ARBA" id="ARBA00023049"/>
    </source>
</evidence>
<comment type="caution">
    <text evidence="15">The sequence shown here is derived from an EMBL/GenBank/DDBJ whole genome shotgun (WGS) entry which is preliminary data.</text>
</comment>
<dbReference type="GO" id="GO:0043171">
    <property type="term" value="P:peptide catabolic process"/>
    <property type="evidence" value="ECO:0007669"/>
    <property type="project" value="TreeGrafter"/>
</dbReference>
<feature type="site" description="Transition state stabilizer" evidence="10">
    <location>
        <position position="488"/>
    </location>
</feature>
<dbReference type="GO" id="GO:0005737">
    <property type="term" value="C:cytoplasm"/>
    <property type="evidence" value="ECO:0007669"/>
    <property type="project" value="TreeGrafter"/>
</dbReference>
<dbReference type="Pfam" id="PF17900">
    <property type="entry name" value="Peptidase_M1_N"/>
    <property type="match status" value="1"/>
</dbReference>
<dbReference type="Gene3D" id="1.25.50.20">
    <property type="match status" value="1"/>
</dbReference>
<dbReference type="PANTHER" id="PTHR11533">
    <property type="entry name" value="PROTEASE M1 ZINC METALLOPROTEASE"/>
    <property type="match status" value="1"/>
</dbReference>
<evidence type="ECO:0000256" key="1">
    <source>
        <dbReference type="ARBA" id="ARBA00010136"/>
    </source>
</evidence>
<dbReference type="InterPro" id="IPR014782">
    <property type="entry name" value="Peptidase_M1_dom"/>
</dbReference>
<dbReference type="EC" id="3.4.11.-" evidence="11"/>
<dbReference type="GO" id="GO:0016020">
    <property type="term" value="C:membrane"/>
    <property type="evidence" value="ECO:0007669"/>
    <property type="project" value="TreeGrafter"/>
</dbReference>
<evidence type="ECO:0000256" key="6">
    <source>
        <dbReference type="ARBA" id="ARBA00022833"/>
    </source>
</evidence>
<accession>A0A9P6A6A8</accession>
<dbReference type="InterPro" id="IPR045357">
    <property type="entry name" value="Aminopeptidase_N-like_N"/>
</dbReference>
<dbReference type="FunFam" id="1.10.390.10:FF:000006">
    <property type="entry name" value="Puromycin-sensitive aminopeptidase"/>
    <property type="match status" value="1"/>
</dbReference>
<dbReference type="InterPro" id="IPR001930">
    <property type="entry name" value="Peptidase_M1"/>
</dbReference>
<dbReference type="EMBL" id="MU154527">
    <property type="protein sequence ID" value="KAF9500404.1"/>
    <property type="molecule type" value="Genomic_DNA"/>
</dbReference>
<proteinExistence type="inferred from homology"/>
<dbReference type="Proteomes" id="UP000807025">
    <property type="component" value="Unassembled WGS sequence"/>
</dbReference>
<keyword evidence="3 11" id="KW-0645">Protease</keyword>
<feature type="binding site" evidence="9">
    <location>
        <position position="424"/>
    </location>
    <ligand>
        <name>Zn(2+)</name>
        <dbReference type="ChEBI" id="CHEBI:29105"/>
        <note>catalytic</note>
    </ligand>
</feature>
<evidence type="ECO:0000256" key="3">
    <source>
        <dbReference type="ARBA" id="ARBA00022670"/>
    </source>
</evidence>
<dbReference type="Pfam" id="PF01433">
    <property type="entry name" value="Peptidase_M1"/>
    <property type="match status" value="1"/>
</dbReference>
<dbReference type="AlphaFoldDB" id="A0A9P6A6A8"/>
<reference evidence="15" key="1">
    <citation type="submission" date="2020-11" db="EMBL/GenBank/DDBJ databases">
        <authorList>
            <consortium name="DOE Joint Genome Institute"/>
            <person name="Ahrendt S."/>
            <person name="Riley R."/>
            <person name="Andreopoulos W."/>
            <person name="Labutti K."/>
            <person name="Pangilinan J."/>
            <person name="Ruiz-Duenas F.J."/>
            <person name="Barrasa J.M."/>
            <person name="Sanchez-Garcia M."/>
            <person name="Camarero S."/>
            <person name="Miyauchi S."/>
            <person name="Serrano A."/>
            <person name="Linde D."/>
            <person name="Babiker R."/>
            <person name="Drula E."/>
            <person name="Ayuso-Fernandez I."/>
            <person name="Pacheco R."/>
            <person name="Padilla G."/>
            <person name="Ferreira P."/>
            <person name="Barriuso J."/>
            <person name="Kellner H."/>
            <person name="Castanera R."/>
            <person name="Alfaro M."/>
            <person name="Ramirez L."/>
            <person name="Pisabarro A.G."/>
            <person name="Kuo A."/>
            <person name="Tritt A."/>
            <person name="Lipzen A."/>
            <person name="He G."/>
            <person name="Yan M."/>
            <person name="Ng V."/>
            <person name="Cullen D."/>
            <person name="Martin F."/>
            <person name="Rosso M.-N."/>
            <person name="Henrissat B."/>
            <person name="Hibbett D."/>
            <person name="Martinez A.T."/>
            <person name="Grigoriev I.V."/>
        </authorList>
    </citation>
    <scope>NUCLEOTIDE SEQUENCE</scope>
    <source>
        <strain evidence="15">ATCC 90797</strain>
    </source>
</reference>
<keyword evidence="6 9" id="KW-0862">Zinc</keyword>
<dbReference type="SUPFAM" id="SSF63737">
    <property type="entry name" value="Leukotriene A4 hydrolase N-terminal domain"/>
    <property type="match status" value="1"/>
</dbReference>
<dbReference type="Gene3D" id="1.10.390.10">
    <property type="entry name" value="Neutral Protease Domain 2"/>
    <property type="match status" value="1"/>
</dbReference>
<gene>
    <name evidence="15" type="ORF">BDN71DRAFT_1440447</name>
</gene>
<comment type="cofactor">
    <cofactor evidence="9 11">
        <name>Zn(2+)</name>
        <dbReference type="ChEBI" id="CHEBI:29105"/>
    </cofactor>
    <text evidence="9 11">Binds 1 zinc ion per subunit.</text>
</comment>
<feature type="active site" description="Proton acceptor" evidence="8">
    <location>
        <position position="402"/>
    </location>
</feature>
<sequence length="967" mass="108518">MRISCTLARQWVTSSCRNQACASKAALSALTLANYKRSFTTSSKFEPVPRRTNSSGLKRLYRTRMSSTAIPGATNEYRLPLDLKPTHYEVTIQTDLEKQIFTGFVKAHLDVVKETSKVVLNAAELELGTASVYSDALQKEQFQSDQSFDATQERAVFHFPTPLPAGSKAQFQISFSGPLTGSMTGYYKSSWEEEGKLKYYALTQFEPTSARHAFPCWDEPLLKATFEITMVSRANTVSLSNMPSVSEEVYKPGNVEADTALGKLLSTLNHSEEWKITKFQPTPPMSSYIVAWANGPFAHLEKIITSPLTGKELPLRMYATPDIIHQAQFALDVTAKVLPIYEQVFDVAYPLPKLDTLVASDFDAGAMENWGLITGRTIALLFNPERGDLAAMKQVATTQSHEVAHMWFGNITTMEWWNYLYLNEGFATLMGEVIIAGMVFPEWKVDSEFISGHLNRALALDAKLSSHPIEVDCPDANHINQIFDALSYSKAASVLRMLSNYVGEDLFLKGVSIYLKKKLYANSVTTDLWQGISESTGVDVVKLMDNWITKIGFPVLTVTETPEGINVRQDRFLETGHVDPKDNETIWNVPLSILSVDANGTATVDRKPVLEEREKFYPLDTSKTFKLNAGTAGVYRVLYTPERLAKIAEEAAKEPSPFSLNDRIGLVHDSMQLARAGHAKLSSALTLVSGLRNEQEYLVWSGIAENLGSLASIWWENDQAIELINNFRRALFVPLVDKLGFEFADVESADIRQLRTLAISGAAQAGEPKVVAELRARFAEYMKTGEDAKIPADLQRIIYSMAVRHGDRAEYDAVMQINDKPKAPSARTAAIVSLCQTRDDVLLQETFQYILNKSRDQDVVYFFRGLETNVKARRPAAQFFKDNYDTLYKRFEGNFTLKYLVEMSFNSLSTEKDYQEIVDFFADKDKSKYNLSLSQVLDTIRAKIAYLGRSTDDMVDWLTKWQNGSKL</sequence>
<feature type="binding site" evidence="9">
    <location>
        <position position="405"/>
    </location>
    <ligand>
        <name>Zn(2+)</name>
        <dbReference type="ChEBI" id="CHEBI:29105"/>
        <note>catalytic</note>
    </ligand>
</feature>
<evidence type="ECO:0000313" key="15">
    <source>
        <dbReference type="EMBL" id="KAF9500404.1"/>
    </source>
</evidence>
<dbReference type="CDD" id="cd09601">
    <property type="entry name" value="M1_APN-Q_like"/>
    <property type="match status" value="1"/>
</dbReference>
<dbReference type="GO" id="GO:0042277">
    <property type="term" value="F:peptide binding"/>
    <property type="evidence" value="ECO:0007669"/>
    <property type="project" value="TreeGrafter"/>
</dbReference>
<feature type="domain" description="Aminopeptidase N-like N-terminal" evidence="14">
    <location>
        <begin position="84"/>
        <end position="289"/>
    </location>
</feature>
<dbReference type="Gene3D" id="2.60.40.1910">
    <property type="match status" value="1"/>
</dbReference>
<dbReference type="FunFam" id="1.25.50.20:FF:000002">
    <property type="entry name" value="Aminopeptidase"/>
    <property type="match status" value="1"/>
</dbReference>
<organism evidence="15 16">
    <name type="scientific">Pleurotus eryngii</name>
    <name type="common">Boletus of the steppes</name>
    <dbReference type="NCBI Taxonomy" id="5323"/>
    <lineage>
        <taxon>Eukaryota</taxon>
        <taxon>Fungi</taxon>
        <taxon>Dikarya</taxon>
        <taxon>Basidiomycota</taxon>
        <taxon>Agaricomycotina</taxon>
        <taxon>Agaricomycetes</taxon>
        <taxon>Agaricomycetidae</taxon>
        <taxon>Agaricales</taxon>
        <taxon>Pleurotineae</taxon>
        <taxon>Pleurotaceae</taxon>
        <taxon>Pleurotus</taxon>
    </lineage>
</organism>
<dbReference type="GO" id="GO:0008270">
    <property type="term" value="F:zinc ion binding"/>
    <property type="evidence" value="ECO:0007669"/>
    <property type="project" value="UniProtKB-UniRule"/>
</dbReference>
<evidence type="ECO:0000313" key="16">
    <source>
        <dbReference type="Proteomes" id="UP000807025"/>
    </source>
</evidence>
<evidence type="ECO:0000256" key="5">
    <source>
        <dbReference type="ARBA" id="ARBA00022801"/>
    </source>
</evidence>
<evidence type="ECO:0000256" key="4">
    <source>
        <dbReference type="ARBA" id="ARBA00022723"/>
    </source>
</evidence>
<evidence type="ECO:0000256" key="11">
    <source>
        <dbReference type="RuleBase" id="RU364040"/>
    </source>
</evidence>
<comment type="similarity">
    <text evidence="1 11">Belongs to the peptidase M1 family.</text>
</comment>
<feature type="domain" description="Peptidase M1 membrane alanine aminopeptidase" evidence="12">
    <location>
        <begin position="329"/>
        <end position="547"/>
    </location>
</feature>
<dbReference type="PANTHER" id="PTHR11533:SF174">
    <property type="entry name" value="PUROMYCIN-SENSITIVE AMINOPEPTIDASE-RELATED"/>
    <property type="match status" value="1"/>
</dbReference>
<dbReference type="GO" id="GO:0006508">
    <property type="term" value="P:proteolysis"/>
    <property type="evidence" value="ECO:0007669"/>
    <property type="project" value="UniProtKB-KW"/>
</dbReference>
<keyword evidence="2 11" id="KW-0031">Aminopeptidase</keyword>
<name>A0A9P6A6A8_PLEER</name>
<dbReference type="OrthoDB" id="10031169at2759"/>
<dbReference type="Pfam" id="PF11838">
    <property type="entry name" value="ERAP1_C"/>
    <property type="match status" value="1"/>
</dbReference>
<dbReference type="Gene3D" id="2.60.40.1730">
    <property type="entry name" value="tricorn interacting facor f3 domain"/>
    <property type="match status" value="1"/>
</dbReference>
<evidence type="ECO:0000259" key="13">
    <source>
        <dbReference type="Pfam" id="PF11838"/>
    </source>
</evidence>
<keyword evidence="5 11" id="KW-0378">Hydrolase</keyword>
<dbReference type="GO" id="GO:0070006">
    <property type="term" value="F:metalloaminopeptidase activity"/>
    <property type="evidence" value="ECO:0007669"/>
    <property type="project" value="TreeGrafter"/>
</dbReference>
<feature type="binding site" evidence="9">
    <location>
        <position position="401"/>
    </location>
    <ligand>
        <name>Zn(2+)</name>
        <dbReference type="ChEBI" id="CHEBI:29105"/>
        <note>catalytic</note>
    </ligand>
</feature>
<feature type="domain" description="ERAP1-like C-terminal" evidence="13">
    <location>
        <begin position="625"/>
        <end position="942"/>
    </location>
</feature>
<dbReference type="InterPro" id="IPR042097">
    <property type="entry name" value="Aminopeptidase_N-like_N_sf"/>
</dbReference>
<evidence type="ECO:0000259" key="14">
    <source>
        <dbReference type="Pfam" id="PF17900"/>
    </source>
</evidence>
<dbReference type="GO" id="GO:0005615">
    <property type="term" value="C:extracellular space"/>
    <property type="evidence" value="ECO:0007669"/>
    <property type="project" value="TreeGrafter"/>
</dbReference>
<evidence type="ECO:0000256" key="10">
    <source>
        <dbReference type="PIRSR" id="PIRSR634016-4"/>
    </source>
</evidence>
<protein>
    <recommendedName>
        <fullName evidence="11">Aminopeptidase</fullName>
        <ecNumber evidence="11">3.4.11.-</ecNumber>
    </recommendedName>
</protein>
<keyword evidence="7 11" id="KW-0482">Metalloprotease</keyword>
<dbReference type="InterPro" id="IPR027268">
    <property type="entry name" value="Peptidase_M4/M1_CTD_sf"/>
</dbReference>
<evidence type="ECO:0000256" key="8">
    <source>
        <dbReference type="PIRSR" id="PIRSR634016-1"/>
    </source>
</evidence>
<evidence type="ECO:0000256" key="2">
    <source>
        <dbReference type="ARBA" id="ARBA00022438"/>
    </source>
</evidence>
<dbReference type="InterPro" id="IPR050344">
    <property type="entry name" value="Peptidase_M1_aminopeptidases"/>
</dbReference>
<evidence type="ECO:0000259" key="12">
    <source>
        <dbReference type="Pfam" id="PF01433"/>
    </source>
</evidence>